<name>A0ABW9GLY7_9GAMM</name>
<keyword evidence="1" id="KW-0812">Transmembrane</keyword>
<organism evidence="2 3">
    <name type="scientific">Aeromonas bivalvium</name>
    <dbReference type="NCBI Taxonomy" id="440079"/>
    <lineage>
        <taxon>Bacteria</taxon>
        <taxon>Pseudomonadati</taxon>
        <taxon>Pseudomonadota</taxon>
        <taxon>Gammaproteobacteria</taxon>
        <taxon>Aeromonadales</taxon>
        <taxon>Aeromonadaceae</taxon>
        <taxon>Aeromonas</taxon>
    </lineage>
</organism>
<evidence type="ECO:0000313" key="3">
    <source>
        <dbReference type="Proteomes" id="UP001630969"/>
    </source>
</evidence>
<gene>
    <name evidence="2" type="ORF">ACEUDJ_04635</name>
</gene>
<protein>
    <submittedName>
        <fullName evidence="2">Uncharacterized protein</fullName>
    </submittedName>
</protein>
<proteinExistence type="predicted"/>
<reference evidence="2 3" key="1">
    <citation type="submission" date="2024-09" db="EMBL/GenBank/DDBJ databases">
        <title>Aeromonas strains Genome sequencing and assembly.</title>
        <authorList>
            <person name="Hu X."/>
            <person name="Tang B."/>
        </authorList>
    </citation>
    <scope>NUCLEOTIDE SEQUENCE [LARGE SCALE GENOMIC DNA]</scope>
    <source>
        <strain evidence="2 3">NB23SCDHY001</strain>
    </source>
</reference>
<feature type="transmembrane region" description="Helical" evidence="1">
    <location>
        <begin position="68"/>
        <end position="87"/>
    </location>
</feature>
<feature type="transmembrane region" description="Helical" evidence="1">
    <location>
        <begin position="179"/>
        <end position="202"/>
    </location>
</feature>
<feature type="transmembrane region" description="Helical" evidence="1">
    <location>
        <begin position="107"/>
        <end position="126"/>
    </location>
</feature>
<dbReference type="EMBL" id="JBGXBU010000001">
    <property type="protein sequence ID" value="MFM4892166.1"/>
    <property type="molecule type" value="Genomic_DNA"/>
</dbReference>
<keyword evidence="1" id="KW-0472">Membrane</keyword>
<feature type="transmembrane region" description="Helical" evidence="1">
    <location>
        <begin position="138"/>
        <end position="159"/>
    </location>
</feature>
<evidence type="ECO:0000256" key="1">
    <source>
        <dbReference type="SAM" id="Phobius"/>
    </source>
</evidence>
<comment type="caution">
    <text evidence="2">The sequence shown here is derived from an EMBL/GenBank/DDBJ whole genome shotgun (WGS) entry which is preliminary data.</text>
</comment>
<dbReference type="RefSeq" id="WP_408788363.1">
    <property type="nucleotide sequence ID" value="NZ_JBGXBU010000001.1"/>
</dbReference>
<dbReference type="Proteomes" id="UP001630969">
    <property type="component" value="Unassembled WGS sequence"/>
</dbReference>
<sequence>MYESKELEFKFKKPSSKEEYLAALYEEISENEKSNSGVNTLKTYVYEILERQREEDWKRKNESEQKDFNLSWSLGLLAFVALVLIINGSRESHDFNWLQQNSFTIKIWGIFLATLYIGVSIENFSIFRNLWQFGFTKLVASVAISGLIVFSTGKAAGSINSVFGVDASAFPFTLTFTSGLFFFHYVLPFLALVGIVAIFFAFDAIGYIKSKFSNDRNYKLPPVHSFAFPILATILLVVFWGWSNNDLSEEVLPSKIYKLAHMLDFNNKNECANIRSGVPVVYLGPSQSTVLADIKATSVENLKSFFEREVEVPQKFYRLSCELSEYQSK</sequence>
<keyword evidence="3" id="KW-1185">Reference proteome</keyword>
<dbReference type="GeneID" id="97219360"/>
<feature type="transmembrane region" description="Helical" evidence="1">
    <location>
        <begin position="223"/>
        <end position="242"/>
    </location>
</feature>
<accession>A0ABW9GLY7</accession>
<keyword evidence="1" id="KW-1133">Transmembrane helix</keyword>
<evidence type="ECO:0000313" key="2">
    <source>
        <dbReference type="EMBL" id="MFM4892166.1"/>
    </source>
</evidence>